<dbReference type="InterPro" id="IPR004893">
    <property type="entry name" value="NifW"/>
</dbReference>
<dbReference type="PIRSF" id="PIRSF005790">
    <property type="entry name" value="NifW"/>
    <property type="match status" value="1"/>
</dbReference>
<evidence type="ECO:0000256" key="6">
    <source>
        <dbReference type="HAMAP-Rule" id="MF_00529"/>
    </source>
</evidence>
<sequence>MTNATRPGVLDQMRALSSAEDMFAFLDLDYDPSVLNRARLHVMKRMGDYLAKVDLGALDEEAIRAEAQKALCRAHQDFVNSSPRQQKALKIYARSRGNIVPLEGLLPISR</sequence>
<comment type="caution">
    <text evidence="7">The sequence shown here is derived from an EMBL/GenBank/DDBJ whole genome shotgun (WGS) entry which is preliminary data.</text>
</comment>
<evidence type="ECO:0000256" key="2">
    <source>
        <dbReference type="ARBA" id="ARBA00008351"/>
    </source>
</evidence>
<dbReference type="HAMAP" id="MF_00529">
    <property type="entry name" value="NifW"/>
    <property type="match status" value="1"/>
</dbReference>
<dbReference type="AlphaFoldDB" id="A0A4R2RGK1"/>
<evidence type="ECO:0000256" key="4">
    <source>
        <dbReference type="ARBA" id="ARBA00016274"/>
    </source>
</evidence>
<keyword evidence="8" id="KW-1185">Reference proteome</keyword>
<dbReference type="RefSeq" id="WP_132951036.1">
    <property type="nucleotide sequence ID" value="NZ_SLXU01000004.1"/>
</dbReference>
<name>A0A4R2RGK1_9RHOB</name>
<evidence type="ECO:0000256" key="5">
    <source>
        <dbReference type="ARBA" id="ARBA00023231"/>
    </source>
</evidence>
<proteinExistence type="inferred from homology"/>
<organism evidence="7 8">
    <name type="scientific">Rhodovulum bhavnagarense</name>
    <dbReference type="NCBI Taxonomy" id="992286"/>
    <lineage>
        <taxon>Bacteria</taxon>
        <taxon>Pseudomonadati</taxon>
        <taxon>Pseudomonadota</taxon>
        <taxon>Alphaproteobacteria</taxon>
        <taxon>Rhodobacterales</taxon>
        <taxon>Paracoccaceae</taxon>
        <taxon>Rhodovulum</taxon>
    </lineage>
</organism>
<comment type="similarity">
    <text evidence="2 6">Belongs to the NifW family.</text>
</comment>
<keyword evidence="5 6" id="KW-0535">Nitrogen fixation</keyword>
<evidence type="ECO:0000313" key="8">
    <source>
        <dbReference type="Proteomes" id="UP000295050"/>
    </source>
</evidence>
<reference evidence="7 8" key="1">
    <citation type="submission" date="2019-03" db="EMBL/GenBank/DDBJ databases">
        <title>Genomic Encyclopedia of Type Strains, Phase IV (KMG-IV): sequencing the most valuable type-strain genomes for metagenomic binning, comparative biology and taxonomic classification.</title>
        <authorList>
            <person name="Goeker M."/>
        </authorList>
    </citation>
    <scope>NUCLEOTIDE SEQUENCE [LARGE SCALE GENOMIC DNA]</scope>
    <source>
        <strain evidence="7 8">DSM 24766</strain>
    </source>
</reference>
<evidence type="ECO:0000313" key="7">
    <source>
        <dbReference type="EMBL" id="TCP61698.1"/>
    </source>
</evidence>
<dbReference type="Pfam" id="PF03206">
    <property type="entry name" value="NifW"/>
    <property type="match status" value="1"/>
</dbReference>
<evidence type="ECO:0000256" key="3">
    <source>
        <dbReference type="ARBA" id="ARBA00011284"/>
    </source>
</evidence>
<comment type="function">
    <text evidence="1 6">May protect the nitrogenase Fe-Mo protein from oxidative damage.</text>
</comment>
<gene>
    <name evidence="6" type="primary">nifW</name>
    <name evidence="7" type="ORF">EV663_104152</name>
</gene>
<accession>A0A4R2RGK1</accession>
<dbReference type="OrthoDB" id="9811868at2"/>
<protein>
    <recommendedName>
        <fullName evidence="4 6">Nitrogenase-stabilizing/protective protein NifW</fullName>
    </recommendedName>
</protein>
<dbReference type="EMBL" id="SLXU01000004">
    <property type="protein sequence ID" value="TCP61698.1"/>
    <property type="molecule type" value="Genomic_DNA"/>
</dbReference>
<evidence type="ECO:0000256" key="1">
    <source>
        <dbReference type="ARBA" id="ARBA00002247"/>
    </source>
</evidence>
<dbReference type="Proteomes" id="UP000295050">
    <property type="component" value="Unassembled WGS sequence"/>
</dbReference>
<comment type="subunit">
    <text evidence="3 6">Homotrimer; associates with NifD.</text>
</comment>
<dbReference type="GO" id="GO:0009399">
    <property type="term" value="P:nitrogen fixation"/>
    <property type="evidence" value="ECO:0007669"/>
    <property type="project" value="UniProtKB-UniRule"/>
</dbReference>